<evidence type="ECO:0000313" key="3">
    <source>
        <dbReference type="Proteomes" id="UP000754883"/>
    </source>
</evidence>
<dbReference type="EMBL" id="CABFNO020001231">
    <property type="protein sequence ID" value="CAG9970380.1"/>
    <property type="molecule type" value="Genomic_DNA"/>
</dbReference>
<feature type="region of interest" description="Disordered" evidence="1">
    <location>
        <begin position="211"/>
        <end position="263"/>
    </location>
</feature>
<dbReference type="AlphaFoldDB" id="A0A9N9TV07"/>
<comment type="caution">
    <text evidence="2">The sequence shown here is derived from an EMBL/GenBank/DDBJ whole genome shotgun (WGS) entry which is preliminary data.</text>
</comment>
<gene>
    <name evidence="2" type="ORF">CBYS24578_00018110</name>
</gene>
<name>A0A9N9TV07_9HYPO</name>
<dbReference type="PANTHER" id="PTHR38166:SF1">
    <property type="entry name" value="C2H2-TYPE DOMAIN-CONTAINING PROTEIN"/>
    <property type="match status" value="1"/>
</dbReference>
<accession>A0A9N9TV07</accession>
<protein>
    <recommendedName>
        <fullName evidence="4">C2H2-type domain-containing protein</fullName>
    </recommendedName>
</protein>
<keyword evidence="3" id="KW-1185">Reference proteome</keyword>
<feature type="compositionally biased region" description="Low complexity" evidence="1">
    <location>
        <begin position="211"/>
        <end position="222"/>
    </location>
</feature>
<proteinExistence type="predicted"/>
<organism evidence="2 3">
    <name type="scientific">Clonostachys byssicola</name>
    <dbReference type="NCBI Taxonomy" id="160290"/>
    <lineage>
        <taxon>Eukaryota</taxon>
        <taxon>Fungi</taxon>
        <taxon>Dikarya</taxon>
        <taxon>Ascomycota</taxon>
        <taxon>Pezizomycotina</taxon>
        <taxon>Sordariomycetes</taxon>
        <taxon>Hypocreomycetidae</taxon>
        <taxon>Hypocreales</taxon>
        <taxon>Bionectriaceae</taxon>
        <taxon>Clonostachys</taxon>
    </lineage>
</organism>
<sequence>MRLLFEGAEDTEFVQWASHSSVKLIVPASSGNGWLLRTARKFFEIPSDSGYGSSIQTGPARTDDIASRLEPSETSGYESSESGASTAIATREGPGDDSDDITDMATALYHLRFGSMSLPSQESTALTDSFDIQHERSVSESAASYKSVGSDQSVSTKNSFQSHMRTLFGDIDDFVSKYPGRLFSQINEFANAADEAQNLLYTGPGGENYYGSVSGSGSSPNSDQANSNSTGLISHIPGSGNRGNDNDDDGSPNQNLNWNMHQPHHSGPREFACPFYKRDHENRELRDCSKKRFLQFSRLLEHIKRAHTLNKLQCDRCLSQFTSEHQYDLHVGSTSICEMLNHGKIGQATYGVLSSRSLYRGMDPEKRWIQTYCLLFPSEGTVPSPYYEDRCHYPLSWDDAHLLDYIRMRFPSENESTVPQLDTFLQYPPAENSLMDENIRKIGEVSEDFNGPRPTQPADHITEPEILNQDNPQLSHPYNDTLSREGTLSTEGFDCGQWEPVLGRYPNKTKDGLGNICVLGSPPPENTFSHVAISETCDTHLSSPSIRSSGHESSEQHQNLNHEFTLHQLATAVQNE</sequence>
<evidence type="ECO:0000256" key="1">
    <source>
        <dbReference type="SAM" id="MobiDB-lite"/>
    </source>
</evidence>
<feature type="region of interest" description="Disordered" evidence="1">
    <location>
        <begin position="70"/>
        <end position="101"/>
    </location>
</feature>
<dbReference type="OrthoDB" id="4161727at2759"/>
<feature type="compositionally biased region" description="Low complexity" evidence="1">
    <location>
        <begin position="72"/>
        <end position="87"/>
    </location>
</feature>
<reference evidence="2" key="1">
    <citation type="submission" date="2021-10" db="EMBL/GenBank/DDBJ databases">
        <authorList>
            <person name="Piombo E."/>
        </authorList>
    </citation>
    <scope>NUCLEOTIDE SEQUENCE</scope>
</reference>
<evidence type="ECO:0008006" key="4">
    <source>
        <dbReference type="Google" id="ProtNLM"/>
    </source>
</evidence>
<evidence type="ECO:0000313" key="2">
    <source>
        <dbReference type="EMBL" id="CAG9970380.1"/>
    </source>
</evidence>
<dbReference type="Proteomes" id="UP000754883">
    <property type="component" value="Unassembled WGS sequence"/>
</dbReference>
<dbReference type="PANTHER" id="PTHR38166">
    <property type="entry name" value="C2H2-TYPE DOMAIN-CONTAINING PROTEIN-RELATED"/>
    <property type="match status" value="1"/>
</dbReference>
<feature type="compositionally biased region" description="Polar residues" evidence="1">
    <location>
        <begin position="223"/>
        <end position="232"/>
    </location>
</feature>